<evidence type="ECO:0000313" key="2">
    <source>
        <dbReference type="Proteomes" id="UP000298030"/>
    </source>
</evidence>
<keyword evidence="2" id="KW-1185">Reference proteome</keyword>
<dbReference type="GO" id="GO:0005506">
    <property type="term" value="F:iron ion binding"/>
    <property type="evidence" value="ECO:0007669"/>
    <property type="project" value="InterPro"/>
</dbReference>
<name>A0A4Y7S9Y1_COPMI</name>
<sequence length="428" mass="46801">MYTPRRAEYIAHKTLARVTACLNPQGAALSQLLEERARANTRLVKAFNLTNTFVSGEESIHSSFVNQARGLLKQANRNGWRQFRDLSTQAVQVELSELEEGGAVPYDRFVQAVCLRVILVGLLGVDASIDSFSSTDINIVTANINLLWSLSKTSKHVPPHLLPQLTRSLRNLVPDTEKYPNPVDFVIPAWETLWRVIAIAIAYSCQEEEMVEAFSALYNKPDITTFNEGSGGVSIRSIIAETMRLHPPSKRIGRLTSRPSVPHPPTLLGRLLERVRPALHQESAEVHTLQVSEDIWGPDAADFKPSRFPSSSARASERTSADQAHQLLFGSTPLRCIGASWAPVAAGVISSAIVSLLLEQEEGYLTRGSKIGGRVGWDDWFTPFGAHRTVTERAGRAGSRKAELSGGVAGAPGRCRHRVCVGCAHTGT</sequence>
<evidence type="ECO:0000313" key="1">
    <source>
        <dbReference type="EMBL" id="TEB18174.1"/>
    </source>
</evidence>
<dbReference type="OrthoDB" id="10029320at2759"/>
<dbReference type="Proteomes" id="UP000298030">
    <property type="component" value="Unassembled WGS sequence"/>
</dbReference>
<comment type="caution">
    <text evidence="1">The sequence shown here is derived from an EMBL/GenBank/DDBJ whole genome shotgun (WGS) entry which is preliminary data.</text>
</comment>
<dbReference type="GO" id="GO:0020037">
    <property type="term" value="F:heme binding"/>
    <property type="evidence" value="ECO:0007669"/>
    <property type="project" value="InterPro"/>
</dbReference>
<dbReference type="Gene3D" id="1.10.630.10">
    <property type="entry name" value="Cytochrome P450"/>
    <property type="match status" value="1"/>
</dbReference>
<dbReference type="InterPro" id="IPR036396">
    <property type="entry name" value="Cyt_P450_sf"/>
</dbReference>
<protein>
    <recommendedName>
        <fullName evidence="3">Cytochrome P450</fullName>
    </recommendedName>
</protein>
<reference evidence="1 2" key="1">
    <citation type="journal article" date="2019" name="Nat. Ecol. Evol.">
        <title>Megaphylogeny resolves global patterns of mushroom evolution.</title>
        <authorList>
            <person name="Varga T."/>
            <person name="Krizsan K."/>
            <person name="Foldi C."/>
            <person name="Dima B."/>
            <person name="Sanchez-Garcia M."/>
            <person name="Sanchez-Ramirez S."/>
            <person name="Szollosi G.J."/>
            <person name="Szarkandi J.G."/>
            <person name="Papp V."/>
            <person name="Albert L."/>
            <person name="Andreopoulos W."/>
            <person name="Angelini C."/>
            <person name="Antonin V."/>
            <person name="Barry K.W."/>
            <person name="Bougher N.L."/>
            <person name="Buchanan P."/>
            <person name="Buyck B."/>
            <person name="Bense V."/>
            <person name="Catcheside P."/>
            <person name="Chovatia M."/>
            <person name="Cooper J."/>
            <person name="Damon W."/>
            <person name="Desjardin D."/>
            <person name="Finy P."/>
            <person name="Geml J."/>
            <person name="Haridas S."/>
            <person name="Hughes K."/>
            <person name="Justo A."/>
            <person name="Karasinski D."/>
            <person name="Kautmanova I."/>
            <person name="Kiss B."/>
            <person name="Kocsube S."/>
            <person name="Kotiranta H."/>
            <person name="LaButti K.M."/>
            <person name="Lechner B.E."/>
            <person name="Liimatainen K."/>
            <person name="Lipzen A."/>
            <person name="Lukacs Z."/>
            <person name="Mihaltcheva S."/>
            <person name="Morgado L.N."/>
            <person name="Niskanen T."/>
            <person name="Noordeloos M.E."/>
            <person name="Ohm R.A."/>
            <person name="Ortiz-Santana B."/>
            <person name="Ovrebo C."/>
            <person name="Racz N."/>
            <person name="Riley R."/>
            <person name="Savchenko A."/>
            <person name="Shiryaev A."/>
            <person name="Soop K."/>
            <person name="Spirin V."/>
            <person name="Szebenyi C."/>
            <person name="Tomsovsky M."/>
            <person name="Tulloss R.E."/>
            <person name="Uehling J."/>
            <person name="Grigoriev I.V."/>
            <person name="Vagvolgyi C."/>
            <person name="Papp T."/>
            <person name="Martin F.M."/>
            <person name="Miettinen O."/>
            <person name="Hibbett D.S."/>
            <person name="Nagy L.G."/>
        </authorList>
    </citation>
    <scope>NUCLEOTIDE SEQUENCE [LARGE SCALE GENOMIC DNA]</scope>
    <source>
        <strain evidence="1 2">FP101781</strain>
    </source>
</reference>
<organism evidence="1 2">
    <name type="scientific">Coprinellus micaceus</name>
    <name type="common">Glistening ink-cap mushroom</name>
    <name type="synonym">Coprinus micaceus</name>
    <dbReference type="NCBI Taxonomy" id="71717"/>
    <lineage>
        <taxon>Eukaryota</taxon>
        <taxon>Fungi</taxon>
        <taxon>Dikarya</taxon>
        <taxon>Basidiomycota</taxon>
        <taxon>Agaricomycotina</taxon>
        <taxon>Agaricomycetes</taxon>
        <taxon>Agaricomycetidae</taxon>
        <taxon>Agaricales</taxon>
        <taxon>Agaricineae</taxon>
        <taxon>Psathyrellaceae</taxon>
        <taxon>Coprinellus</taxon>
    </lineage>
</organism>
<accession>A0A4Y7S9Y1</accession>
<dbReference type="AlphaFoldDB" id="A0A4Y7S9Y1"/>
<dbReference type="GO" id="GO:0016705">
    <property type="term" value="F:oxidoreductase activity, acting on paired donors, with incorporation or reduction of molecular oxygen"/>
    <property type="evidence" value="ECO:0007669"/>
    <property type="project" value="InterPro"/>
</dbReference>
<dbReference type="STRING" id="71717.A0A4Y7S9Y1"/>
<evidence type="ECO:0008006" key="3">
    <source>
        <dbReference type="Google" id="ProtNLM"/>
    </source>
</evidence>
<gene>
    <name evidence="1" type="ORF">FA13DRAFT_1758805</name>
</gene>
<dbReference type="EMBL" id="QPFP01000282">
    <property type="protein sequence ID" value="TEB18174.1"/>
    <property type="molecule type" value="Genomic_DNA"/>
</dbReference>
<dbReference type="GO" id="GO:0004497">
    <property type="term" value="F:monooxygenase activity"/>
    <property type="evidence" value="ECO:0007669"/>
    <property type="project" value="InterPro"/>
</dbReference>
<dbReference type="SUPFAM" id="SSF48264">
    <property type="entry name" value="Cytochrome P450"/>
    <property type="match status" value="1"/>
</dbReference>
<proteinExistence type="predicted"/>